<dbReference type="SUPFAM" id="SSF55347">
    <property type="entry name" value="Glyceraldehyde-3-phosphate dehydrogenase-like, C-terminal domain"/>
    <property type="match status" value="1"/>
</dbReference>
<dbReference type="Proteomes" id="UP001501822">
    <property type="component" value="Unassembled WGS sequence"/>
</dbReference>
<comment type="similarity">
    <text evidence="1">Belongs to the Gfo/Idh/MocA family.</text>
</comment>
<name>A0ABN0W1G7_9ACTN</name>
<evidence type="ECO:0000256" key="2">
    <source>
        <dbReference type="ARBA" id="ARBA00023002"/>
    </source>
</evidence>
<dbReference type="Gene3D" id="3.30.360.10">
    <property type="entry name" value="Dihydrodipicolinate Reductase, domain 2"/>
    <property type="match status" value="1"/>
</dbReference>
<dbReference type="PANTHER" id="PTHR22604">
    <property type="entry name" value="OXIDOREDUCTASES"/>
    <property type="match status" value="1"/>
</dbReference>
<dbReference type="RefSeq" id="WP_252799634.1">
    <property type="nucleotide sequence ID" value="NZ_BAAABM010000007.1"/>
</dbReference>
<keyword evidence="6" id="KW-1185">Reference proteome</keyword>
<dbReference type="InterPro" id="IPR000683">
    <property type="entry name" value="Gfo/Idh/MocA-like_OxRdtase_N"/>
</dbReference>
<evidence type="ECO:0000313" key="6">
    <source>
        <dbReference type="Proteomes" id="UP001501822"/>
    </source>
</evidence>
<dbReference type="SUPFAM" id="SSF51735">
    <property type="entry name" value="NAD(P)-binding Rossmann-fold domains"/>
    <property type="match status" value="1"/>
</dbReference>
<accession>A0ABN0W1G7</accession>
<feature type="domain" description="Gfo/Idh/MocA-like oxidoreductase N-terminal" evidence="3">
    <location>
        <begin position="2"/>
        <end position="120"/>
    </location>
</feature>
<evidence type="ECO:0000313" key="5">
    <source>
        <dbReference type="EMBL" id="GAA0322564.1"/>
    </source>
</evidence>
<dbReference type="InterPro" id="IPR055170">
    <property type="entry name" value="GFO_IDH_MocA-like_dom"/>
</dbReference>
<reference evidence="5 6" key="1">
    <citation type="journal article" date="2019" name="Int. J. Syst. Evol. Microbiol.">
        <title>The Global Catalogue of Microorganisms (GCM) 10K type strain sequencing project: providing services to taxonomists for standard genome sequencing and annotation.</title>
        <authorList>
            <consortium name="The Broad Institute Genomics Platform"/>
            <consortium name="The Broad Institute Genome Sequencing Center for Infectious Disease"/>
            <person name="Wu L."/>
            <person name="Ma J."/>
        </authorList>
    </citation>
    <scope>NUCLEOTIDE SEQUENCE [LARGE SCALE GENOMIC DNA]</scope>
    <source>
        <strain evidence="5 6">JCM 3146</strain>
    </source>
</reference>
<dbReference type="Gene3D" id="3.40.50.720">
    <property type="entry name" value="NAD(P)-binding Rossmann-like Domain"/>
    <property type="match status" value="1"/>
</dbReference>
<dbReference type="EMBL" id="BAAABM010000007">
    <property type="protein sequence ID" value="GAA0322564.1"/>
    <property type="molecule type" value="Genomic_DNA"/>
</dbReference>
<organism evidence="5 6">
    <name type="scientific">Actinoallomurus spadix</name>
    <dbReference type="NCBI Taxonomy" id="79912"/>
    <lineage>
        <taxon>Bacteria</taxon>
        <taxon>Bacillati</taxon>
        <taxon>Actinomycetota</taxon>
        <taxon>Actinomycetes</taxon>
        <taxon>Streptosporangiales</taxon>
        <taxon>Thermomonosporaceae</taxon>
        <taxon>Actinoallomurus</taxon>
    </lineage>
</organism>
<dbReference type="Pfam" id="PF01408">
    <property type="entry name" value="GFO_IDH_MocA"/>
    <property type="match status" value="1"/>
</dbReference>
<protein>
    <submittedName>
        <fullName evidence="5">Gfo/Idh/MocA family oxidoreductase</fullName>
    </submittedName>
</protein>
<dbReference type="Pfam" id="PF22725">
    <property type="entry name" value="GFO_IDH_MocA_C3"/>
    <property type="match status" value="1"/>
</dbReference>
<dbReference type="PANTHER" id="PTHR22604:SF105">
    <property type="entry name" value="TRANS-1,2-DIHYDROBENZENE-1,2-DIOL DEHYDROGENASE"/>
    <property type="match status" value="1"/>
</dbReference>
<evidence type="ECO:0000256" key="1">
    <source>
        <dbReference type="ARBA" id="ARBA00010928"/>
    </source>
</evidence>
<evidence type="ECO:0000259" key="3">
    <source>
        <dbReference type="Pfam" id="PF01408"/>
    </source>
</evidence>
<feature type="domain" description="GFO/IDH/MocA-like oxidoreductase" evidence="4">
    <location>
        <begin position="130"/>
        <end position="245"/>
    </location>
</feature>
<evidence type="ECO:0000259" key="4">
    <source>
        <dbReference type="Pfam" id="PF22725"/>
    </source>
</evidence>
<keyword evidence="2" id="KW-0560">Oxidoreductase</keyword>
<dbReference type="InterPro" id="IPR036291">
    <property type="entry name" value="NAD(P)-bd_dom_sf"/>
</dbReference>
<comment type="caution">
    <text evidence="5">The sequence shown here is derived from an EMBL/GenBank/DDBJ whole genome shotgun (WGS) entry which is preliminary data.</text>
</comment>
<dbReference type="InterPro" id="IPR050984">
    <property type="entry name" value="Gfo/Idh/MocA_domain"/>
</dbReference>
<sequence>MIRVGVLGCADIAWRRTLPAMAASPLLTVAAHASRDPAKAGRFAERFGGEPLTCYRALLDRADIDAVYVPLPAALHAEWATRAVEAGKHVLVEKPLTTSHAATVRLLAAGRARGLVVQENLMFLHHPQHTAVQKMVDDGRIGELRAFTASMGIPRRAGEDIRLRSELGGGALLDVGVYPVRAAQLFLGPHLDVRGAALRHDASYGVDVGGAALLARADGVTAELSFGFGMSYRNMYALWGEDGRISLHRAFTPPDTWQPVIEIRHGDRTEQHVLPAAPQFTESLHHFARHVLTGTIPDADPMLRHAALMDAIRERAGTTTHRRSTRGRARP</sequence>
<proteinExistence type="inferred from homology"/>
<gene>
    <name evidence="5" type="ORF">GCM10010151_10480</name>
</gene>